<comment type="caution">
    <text evidence="1">The sequence shown here is derived from an EMBL/GenBank/DDBJ whole genome shotgun (WGS) entry which is preliminary data.</text>
</comment>
<reference evidence="1 2" key="1">
    <citation type="submission" date="2019-03" db="EMBL/GenBank/DDBJ databases">
        <title>Genomic Encyclopedia of Type Strains, Phase IV (KMG-IV): sequencing the most valuable type-strain genomes for metagenomic binning, comparative biology and taxonomic classification.</title>
        <authorList>
            <person name="Goeker M."/>
        </authorList>
    </citation>
    <scope>NUCLEOTIDE SEQUENCE [LARGE SCALE GENOMIC DNA]</scope>
    <source>
        <strain evidence="1 2">DSM 46770</strain>
    </source>
</reference>
<keyword evidence="2" id="KW-1185">Reference proteome</keyword>
<dbReference type="OrthoDB" id="3436746at2"/>
<dbReference type="AlphaFoldDB" id="A0A4R6V721"/>
<evidence type="ECO:0008006" key="3">
    <source>
        <dbReference type="Google" id="ProtNLM"/>
    </source>
</evidence>
<proteinExistence type="predicted"/>
<evidence type="ECO:0000313" key="2">
    <source>
        <dbReference type="Proteomes" id="UP000295281"/>
    </source>
</evidence>
<gene>
    <name evidence="1" type="ORF">EV190_101333</name>
</gene>
<organism evidence="1 2">
    <name type="scientific">Actinorugispora endophytica</name>
    <dbReference type="NCBI Taxonomy" id="1605990"/>
    <lineage>
        <taxon>Bacteria</taxon>
        <taxon>Bacillati</taxon>
        <taxon>Actinomycetota</taxon>
        <taxon>Actinomycetes</taxon>
        <taxon>Streptosporangiales</taxon>
        <taxon>Nocardiopsidaceae</taxon>
        <taxon>Actinorugispora</taxon>
    </lineage>
</organism>
<evidence type="ECO:0000313" key="1">
    <source>
        <dbReference type="EMBL" id="TDQ55012.1"/>
    </source>
</evidence>
<dbReference type="Proteomes" id="UP000295281">
    <property type="component" value="Unassembled WGS sequence"/>
</dbReference>
<dbReference type="RefSeq" id="WP_133739603.1">
    <property type="nucleotide sequence ID" value="NZ_SNYN01000001.1"/>
</dbReference>
<sequence>MRDRSLFHRDWLAIGAVVAALALLAAFAVTRLGGDGGESPPPAPGTSMSDLLPVTEDQFQQALAVAVEHGRAMGTFDPGETEDAYFARLEETADSQYAGLLSGGGSAAAATVGLLAEWGRPATGTAEPTGAPMIAPALVTVELSLRAEEAGGGDSLDLGVVHVSLREDGDTWVVIGVTDAARLDALQGEGVI</sequence>
<name>A0A4R6V721_9ACTN</name>
<dbReference type="EMBL" id="SNYN01000001">
    <property type="protein sequence ID" value="TDQ55012.1"/>
    <property type="molecule type" value="Genomic_DNA"/>
</dbReference>
<accession>A0A4R6V721</accession>
<protein>
    <recommendedName>
        <fullName evidence="3">Mce-associated membrane protein</fullName>
    </recommendedName>
</protein>